<keyword evidence="3" id="KW-0813">Transport</keyword>
<feature type="chain" id="PRO_5047098585" evidence="5">
    <location>
        <begin position="26"/>
        <end position="527"/>
    </location>
</feature>
<evidence type="ECO:0000256" key="3">
    <source>
        <dbReference type="ARBA" id="ARBA00022448"/>
    </source>
</evidence>
<evidence type="ECO:0000256" key="5">
    <source>
        <dbReference type="SAM" id="SignalP"/>
    </source>
</evidence>
<dbReference type="InterPro" id="IPR030678">
    <property type="entry name" value="Peptide/Ni-bd"/>
</dbReference>
<dbReference type="PANTHER" id="PTHR30290:SF9">
    <property type="entry name" value="OLIGOPEPTIDE-BINDING PROTEIN APPA"/>
    <property type="match status" value="1"/>
</dbReference>
<protein>
    <submittedName>
        <fullName evidence="7">ABC transporter substrate-binding protein</fullName>
    </submittedName>
</protein>
<comment type="caution">
    <text evidence="7">The sequence shown here is derived from an EMBL/GenBank/DDBJ whole genome shotgun (WGS) entry which is preliminary data.</text>
</comment>
<comment type="similarity">
    <text evidence="2">Belongs to the bacterial solute-binding protein 5 family.</text>
</comment>
<dbReference type="SUPFAM" id="SSF53850">
    <property type="entry name" value="Periplasmic binding protein-like II"/>
    <property type="match status" value="1"/>
</dbReference>
<name>A0ABT5YPI8_9PROT</name>
<proteinExistence type="inferred from homology"/>
<evidence type="ECO:0000256" key="2">
    <source>
        <dbReference type="ARBA" id="ARBA00005695"/>
    </source>
</evidence>
<dbReference type="Pfam" id="PF00496">
    <property type="entry name" value="SBP_bac_5"/>
    <property type="match status" value="1"/>
</dbReference>
<keyword evidence="8" id="KW-1185">Reference proteome</keyword>
<dbReference type="PROSITE" id="PS01040">
    <property type="entry name" value="SBP_BACTERIAL_5"/>
    <property type="match status" value="1"/>
</dbReference>
<evidence type="ECO:0000256" key="4">
    <source>
        <dbReference type="ARBA" id="ARBA00022729"/>
    </source>
</evidence>
<dbReference type="Gene3D" id="3.10.105.10">
    <property type="entry name" value="Dipeptide-binding Protein, Domain 3"/>
    <property type="match status" value="1"/>
</dbReference>
<dbReference type="InterPro" id="IPR000914">
    <property type="entry name" value="SBP_5_dom"/>
</dbReference>
<evidence type="ECO:0000259" key="6">
    <source>
        <dbReference type="Pfam" id="PF00496"/>
    </source>
</evidence>
<dbReference type="InterPro" id="IPR023765">
    <property type="entry name" value="SBP_5_CS"/>
</dbReference>
<gene>
    <name evidence="7" type="ORF">P2G67_12980</name>
</gene>
<dbReference type="CDD" id="cd08498">
    <property type="entry name" value="PBP2_NikA_DppA_OppA_like_2"/>
    <property type="match status" value="1"/>
</dbReference>
<evidence type="ECO:0000313" key="8">
    <source>
        <dbReference type="Proteomes" id="UP001215503"/>
    </source>
</evidence>
<dbReference type="Proteomes" id="UP001215503">
    <property type="component" value="Unassembled WGS sequence"/>
</dbReference>
<sequence length="527" mass="58817">MKVKAVMFGLLVGTALTGMQFDASAETLRFASQSDALTLDPHAQNEGPTITMAQQIYDPLVIRADDMTVRPGLAVSWEAMEPTVWEFKLREGVSFHDGSAFTAEDAAFSLDRARVPPSDYRNYVSSIEEVSVVDEHTLRITTQAPNPILPQQLTNIVIMSKAWAEEHGVEQTQNYAEGEENHAVRNANGTGAFRLESREPDVRTVLVRNDDYWDRENLPMEVERVVSTPVSSSATRVAALLSGELDLILYPPVQDLRRLEQSSDIAVKNTPENRTIFLGLNQGADDLESDSVEGENPLADKRVREAINLAIDVDAIQRVVMRGQSVPAGSISPTYITGYKESFDERPPHDQERAKELLAEAGYEEGFEIDFACPNDRYNNDEAICQAIVGMLGQVGIDANLNAQTRSLHFQQLQNGELDFYMLGWGVPTFDSEYIFNFLYHTRDGNRGSWNFTGFSSERMDELVEGMAGETDLDARNALLDAAWEIALDDLTYVPLHHEVLNWAMRSNVDIPIRADNSPRFASVTFK</sequence>
<dbReference type="PIRSF" id="PIRSF002741">
    <property type="entry name" value="MppA"/>
    <property type="match status" value="1"/>
</dbReference>
<accession>A0ABT5YPI8</accession>
<organism evidence="7 8">
    <name type="scientific">Aquibaculum arenosum</name>
    <dbReference type="NCBI Taxonomy" id="3032591"/>
    <lineage>
        <taxon>Bacteria</taxon>
        <taxon>Pseudomonadati</taxon>
        <taxon>Pseudomonadota</taxon>
        <taxon>Alphaproteobacteria</taxon>
        <taxon>Rhodospirillales</taxon>
        <taxon>Rhodovibrionaceae</taxon>
        <taxon>Aquibaculum</taxon>
    </lineage>
</organism>
<feature type="signal peptide" evidence="5">
    <location>
        <begin position="1"/>
        <end position="25"/>
    </location>
</feature>
<dbReference type="RefSeq" id="WP_275823656.1">
    <property type="nucleotide sequence ID" value="NZ_JARHUD010000008.1"/>
</dbReference>
<evidence type="ECO:0000313" key="7">
    <source>
        <dbReference type="EMBL" id="MDF2096889.1"/>
    </source>
</evidence>
<dbReference type="Gene3D" id="3.40.190.10">
    <property type="entry name" value="Periplasmic binding protein-like II"/>
    <property type="match status" value="1"/>
</dbReference>
<dbReference type="InterPro" id="IPR039424">
    <property type="entry name" value="SBP_5"/>
</dbReference>
<comment type="subcellular location">
    <subcellularLocation>
        <location evidence="1">Periplasm</location>
    </subcellularLocation>
</comment>
<reference evidence="7 8" key="1">
    <citation type="submission" date="2023-03" db="EMBL/GenBank/DDBJ databases">
        <title>Fodinicurvata sp. CAU 1616 isolated from sea sendiment.</title>
        <authorList>
            <person name="Kim W."/>
        </authorList>
    </citation>
    <scope>NUCLEOTIDE SEQUENCE [LARGE SCALE GENOMIC DNA]</scope>
    <source>
        <strain evidence="7 8">CAU 1616</strain>
    </source>
</reference>
<dbReference type="PANTHER" id="PTHR30290">
    <property type="entry name" value="PERIPLASMIC BINDING COMPONENT OF ABC TRANSPORTER"/>
    <property type="match status" value="1"/>
</dbReference>
<feature type="domain" description="Solute-binding protein family 5" evidence="6">
    <location>
        <begin position="68"/>
        <end position="445"/>
    </location>
</feature>
<dbReference type="EMBL" id="JARHUD010000008">
    <property type="protein sequence ID" value="MDF2096889.1"/>
    <property type="molecule type" value="Genomic_DNA"/>
</dbReference>
<keyword evidence="4 5" id="KW-0732">Signal</keyword>
<evidence type="ECO:0000256" key="1">
    <source>
        <dbReference type="ARBA" id="ARBA00004418"/>
    </source>
</evidence>